<keyword evidence="3" id="KW-1185">Reference proteome</keyword>
<gene>
    <name evidence="2" type="ORF">C8A00DRAFT_40121</name>
</gene>
<sequence>MCHGHPHCHACGHQSVTWHYCPSALIDLQTGYETPCPNLTFAASQSSTATCPLANCDFRSAGGGAWTCCKCGGRNGGGWCQNASPNPKWEKNPITGEWEWIESCDHGCCRGCAKDPSTSTGESSRKEGKRGKESRKHRQNASAIANEVDPRASYSITLDYSSGKDARGSSRKEKESKSTSHKKR</sequence>
<proteinExistence type="predicted"/>
<reference evidence="2" key="2">
    <citation type="submission" date="2023-05" db="EMBL/GenBank/DDBJ databases">
        <authorList>
            <consortium name="Lawrence Berkeley National Laboratory"/>
            <person name="Steindorff A."/>
            <person name="Hensen N."/>
            <person name="Bonometti L."/>
            <person name="Westerberg I."/>
            <person name="Brannstrom I.O."/>
            <person name="Guillou S."/>
            <person name="Cros-Aarteil S."/>
            <person name="Calhoun S."/>
            <person name="Haridas S."/>
            <person name="Kuo A."/>
            <person name="Mondo S."/>
            <person name="Pangilinan J."/>
            <person name="Riley R."/>
            <person name="Labutti K."/>
            <person name="Andreopoulos B."/>
            <person name="Lipzen A."/>
            <person name="Chen C."/>
            <person name="Yanf M."/>
            <person name="Daum C."/>
            <person name="Ng V."/>
            <person name="Clum A."/>
            <person name="Ohm R."/>
            <person name="Martin F."/>
            <person name="Silar P."/>
            <person name="Natvig D."/>
            <person name="Lalanne C."/>
            <person name="Gautier V."/>
            <person name="Ament-Velasquez S.L."/>
            <person name="Kruys A."/>
            <person name="Hutchinson M.I."/>
            <person name="Powell A.J."/>
            <person name="Barry K."/>
            <person name="Miller A.N."/>
            <person name="Grigoriev I.V."/>
            <person name="Debuchy R."/>
            <person name="Gladieux P."/>
            <person name="Thoren M.H."/>
            <person name="Johannesson H."/>
        </authorList>
    </citation>
    <scope>NUCLEOTIDE SEQUENCE</scope>
    <source>
        <strain evidence="2">CBS 538.74</strain>
    </source>
</reference>
<dbReference type="AlphaFoldDB" id="A0AAN6VWR4"/>
<evidence type="ECO:0000313" key="2">
    <source>
        <dbReference type="EMBL" id="KAK4157546.1"/>
    </source>
</evidence>
<evidence type="ECO:0000256" key="1">
    <source>
        <dbReference type="SAM" id="MobiDB-lite"/>
    </source>
</evidence>
<organism evidence="2 3">
    <name type="scientific">Chaetomidium leptoderma</name>
    <dbReference type="NCBI Taxonomy" id="669021"/>
    <lineage>
        <taxon>Eukaryota</taxon>
        <taxon>Fungi</taxon>
        <taxon>Dikarya</taxon>
        <taxon>Ascomycota</taxon>
        <taxon>Pezizomycotina</taxon>
        <taxon>Sordariomycetes</taxon>
        <taxon>Sordariomycetidae</taxon>
        <taxon>Sordariales</taxon>
        <taxon>Chaetomiaceae</taxon>
        <taxon>Chaetomidium</taxon>
    </lineage>
</organism>
<feature type="compositionally biased region" description="Basic and acidic residues" evidence="1">
    <location>
        <begin position="162"/>
        <end position="178"/>
    </location>
</feature>
<feature type="region of interest" description="Disordered" evidence="1">
    <location>
        <begin position="113"/>
        <end position="184"/>
    </location>
</feature>
<protein>
    <submittedName>
        <fullName evidence="2">Uncharacterized protein</fullName>
    </submittedName>
</protein>
<evidence type="ECO:0000313" key="3">
    <source>
        <dbReference type="Proteomes" id="UP001302745"/>
    </source>
</evidence>
<reference evidence="2" key="1">
    <citation type="journal article" date="2023" name="Mol. Phylogenet. Evol.">
        <title>Genome-scale phylogeny and comparative genomics of the fungal order Sordariales.</title>
        <authorList>
            <person name="Hensen N."/>
            <person name="Bonometti L."/>
            <person name="Westerberg I."/>
            <person name="Brannstrom I.O."/>
            <person name="Guillou S."/>
            <person name="Cros-Aarteil S."/>
            <person name="Calhoun S."/>
            <person name="Haridas S."/>
            <person name="Kuo A."/>
            <person name="Mondo S."/>
            <person name="Pangilinan J."/>
            <person name="Riley R."/>
            <person name="LaButti K."/>
            <person name="Andreopoulos B."/>
            <person name="Lipzen A."/>
            <person name="Chen C."/>
            <person name="Yan M."/>
            <person name="Daum C."/>
            <person name="Ng V."/>
            <person name="Clum A."/>
            <person name="Steindorff A."/>
            <person name="Ohm R.A."/>
            <person name="Martin F."/>
            <person name="Silar P."/>
            <person name="Natvig D.O."/>
            <person name="Lalanne C."/>
            <person name="Gautier V."/>
            <person name="Ament-Velasquez S.L."/>
            <person name="Kruys A."/>
            <person name="Hutchinson M.I."/>
            <person name="Powell A.J."/>
            <person name="Barry K."/>
            <person name="Miller A.N."/>
            <person name="Grigoriev I.V."/>
            <person name="Debuchy R."/>
            <person name="Gladieux P."/>
            <person name="Hiltunen Thoren M."/>
            <person name="Johannesson H."/>
        </authorList>
    </citation>
    <scope>NUCLEOTIDE SEQUENCE</scope>
    <source>
        <strain evidence="2">CBS 538.74</strain>
    </source>
</reference>
<accession>A0AAN6VWR4</accession>
<comment type="caution">
    <text evidence="2">The sequence shown here is derived from an EMBL/GenBank/DDBJ whole genome shotgun (WGS) entry which is preliminary data.</text>
</comment>
<dbReference type="Proteomes" id="UP001302745">
    <property type="component" value="Unassembled WGS sequence"/>
</dbReference>
<dbReference type="EMBL" id="MU856849">
    <property type="protein sequence ID" value="KAK4157546.1"/>
    <property type="molecule type" value="Genomic_DNA"/>
</dbReference>
<name>A0AAN6VWR4_9PEZI</name>
<feature type="compositionally biased region" description="Basic residues" evidence="1">
    <location>
        <begin position="127"/>
        <end position="139"/>
    </location>
</feature>